<gene>
    <name evidence="4" type="ORF">JOD17_002352</name>
</gene>
<dbReference type="InterPro" id="IPR000551">
    <property type="entry name" value="MerR-type_HTH_dom"/>
</dbReference>
<accession>A0ABS2PCV0</accession>
<dbReference type="EMBL" id="JAFBEC010000006">
    <property type="protein sequence ID" value="MBM7633258.1"/>
    <property type="molecule type" value="Genomic_DNA"/>
</dbReference>
<evidence type="ECO:0000313" key="5">
    <source>
        <dbReference type="Proteomes" id="UP000741863"/>
    </source>
</evidence>
<dbReference type="Pfam" id="PF13411">
    <property type="entry name" value="MerR_1"/>
    <property type="match status" value="1"/>
</dbReference>
<keyword evidence="2" id="KW-0175">Coiled coil</keyword>
<organism evidence="4 5">
    <name type="scientific">Geomicrobium sediminis</name>
    <dbReference type="NCBI Taxonomy" id="1347788"/>
    <lineage>
        <taxon>Bacteria</taxon>
        <taxon>Bacillati</taxon>
        <taxon>Bacillota</taxon>
        <taxon>Bacilli</taxon>
        <taxon>Bacillales</taxon>
        <taxon>Geomicrobium</taxon>
    </lineage>
</organism>
<dbReference type="PROSITE" id="PS50937">
    <property type="entry name" value="HTH_MERR_2"/>
    <property type="match status" value="1"/>
</dbReference>
<comment type="caution">
    <text evidence="4">The sequence shown here is derived from an EMBL/GenBank/DDBJ whole genome shotgun (WGS) entry which is preliminary data.</text>
</comment>
<evidence type="ECO:0000256" key="1">
    <source>
        <dbReference type="ARBA" id="ARBA00023125"/>
    </source>
</evidence>
<dbReference type="RefSeq" id="WP_204697853.1">
    <property type="nucleotide sequence ID" value="NZ_JAFBEC010000006.1"/>
</dbReference>
<feature type="coiled-coil region" evidence="2">
    <location>
        <begin position="76"/>
        <end position="142"/>
    </location>
</feature>
<dbReference type="GO" id="GO:0003677">
    <property type="term" value="F:DNA binding"/>
    <property type="evidence" value="ECO:0007669"/>
    <property type="project" value="UniProtKB-KW"/>
</dbReference>
<dbReference type="SMART" id="SM00422">
    <property type="entry name" value="HTH_MERR"/>
    <property type="match status" value="1"/>
</dbReference>
<dbReference type="PANTHER" id="PTHR30204">
    <property type="entry name" value="REDOX-CYCLING DRUG-SENSING TRANSCRIPTIONAL ACTIVATOR SOXR"/>
    <property type="match status" value="1"/>
</dbReference>
<feature type="domain" description="HTH merR-type" evidence="3">
    <location>
        <begin position="1"/>
        <end position="70"/>
    </location>
</feature>
<dbReference type="InterPro" id="IPR047057">
    <property type="entry name" value="MerR_fam"/>
</dbReference>
<name>A0ABS2PCV0_9BACL</name>
<keyword evidence="5" id="KW-1185">Reference proteome</keyword>
<dbReference type="PRINTS" id="PR00040">
    <property type="entry name" value="HTHMERR"/>
</dbReference>
<dbReference type="Gene3D" id="1.10.1660.10">
    <property type="match status" value="1"/>
</dbReference>
<dbReference type="SUPFAM" id="SSF46955">
    <property type="entry name" value="Putative DNA-binding domain"/>
    <property type="match status" value="1"/>
</dbReference>
<dbReference type="CDD" id="cd01106">
    <property type="entry name" value="HTH_TipAL-Mta"/>
    <property type="match status" value="1"/>
</dbReference>
<evidence type="ECO:0000256" key="2">
    <source>
        <dbReference type="SAM" id="Coils"/>
    </source>
</evidence>
<sequence length="244" mass="28660">MLTIGNLSKKTGVTVRTLGYYDQIGLLAPASRTEGGHRLYDAAQIIRLEQIVSLKYLGFSLDEIKLMIEDGTESIYNSLEKQLQLVREQKAELQRVEQALESMHHSIRTDEEMNWTLLFQVMRLFQQDQRELKQRLDRYLNEEQTQHMLTANLDHERRAEWLKLIADVKKHVNEPPHSVMAQQLATRWVEQVHRMFGSDEAFLENAWEAVREEADGVMFYPMTKEVATFIQKAIEYKENHQLLE</sequence>
<dbReference type="Proteomes" id="UP000741863">
    <property type="component" value="Unassembled WGS sequence"/>
</dbReference>
<reference evidence="4 5" key="1">
    <citation type="submission" date="2021-01" db="EMBL/GenBank/DDBJ databases">
        <title>Genomic Encyclopedia of Type Strains, Phase IV (KMG-IV): sequencing the most valuable type-strain genomes for metagenomic binning, comparative biology and taxonomic classification.</title>
        <authorList>
            <person name="Goeker M."/>
        </authorList>
    </citation>
    <scope>NUCLEOTIDE SEQUENCE [LARGE SCALE GENOMIC DNA]</scope>
    <source>
        <strain evidence="4 5">DSM 25540</strain>
    </source>
</reference>
<keyword evidence="1 4" id="KW-0238">DNA-binding</keyword>
<evidence type="ECO:0000313" key="4">
    <source>
        <dbReference type="EMBL" id="MBM7633258.1"/>
    </source>
</evidence>
<proteinExistence type="predicted"/>
<dbReference type="InterPro" id="IPR009061">
    <property type="entry name" value="DNA-bd_dom_put_sf"/>
</dbReference>
<dbReference type="PANTHER" id="PTHR30204:SF90">
    <property type="entry name" value="HTH-TYPE TRANSCRIPTIONAL ACTIVATOR MTA"/>
    <property type="match status" value="1"/>
</dbReference>
<protein>
    <submittedName>
        <fullName evidence="4">DNA-binding transcriptional MerR regulator</fullName>
    </submittedName>
</protein>
<evidence type="ECO:0000259" key="3">
    <source>
        <dbReference type="PROSITE" id="PS50937"/>
    </source>
</evidence>